<sequence length="248" mass="27369">MIDFDADSNCDVLVTSTYSDAPTSWPVHSAKIHGSSKALRDMIDDTISSGGFDKALAFNKDPRVVQPVLRARTRFLVPEFHRIRAAVETMYGLVAVVWELKQEDQSSCCRLSFVLSFSYDITLPIEHAAIPKQSSHSRLPQHRAMAMDPTVTVLIVIVAAAAAVLLGWAATRFFIAQSPTRDTENAGNEPSQAQYMREVRLRNTEMLARQYGYGPRDLLSDSGRISCSEKAEVVVPEPDASCLLHGSI</sequence>
<evidence type="ECO:0000313" key="2">
    <source>
        <dbReference type="EMBL" id="PPJ55155.1"/>
    </source>
</evidence>
<keyword evidence="1" id="KW-0472">Membrane</keyword>
<dbReference type="EMBL" id="PNEN01000547">
    <property type="protein sequence ID" value="PPJ55155.1"/>
    <property type="molecule type" value="Genomic_DNA"/>
</dbReference>
<protein>
    <submittedName>
        <fullName evidence="2">Uncharacterized protein</fullName>
    </submittedName>
</protein>
<keyword evidence="1" id="KW-1133">Transmembrane helix</keyword>
<comment type="caution">
    <text evidence="2">The sequence shown here is derived from an EMBL/GenBank/DDBJ whole genome shotgun (WGS) entry which is preliminary data.</text>
</comment>
<dbReference type="AlphaFoldDB" id="A0A2S6C607"/>
<accession>A0A2S6C607</accession>
<evidence type="ECO:0000256" key="1">
    <source>
        <dbReference type="SAM" id="Phobius"/>
    </source>
</evidence>
<proteinExistence type="predicted"/>
<gene>
    <name evidence="2" type="ORF">CBER1_05414</name>
</gene>
<keyword evidence="3" id="KW-1185">Reference proteome</keyword>
<feature type="transmembrane region" description="Helical" evidence="1">
    <location>
        <begin position="151"/>
        <end position="170"/>
    </location>
</feature>
<dbReference type="Proteomes" id="UP000237631">
    <property type="component" value="Unassembled WGS sequence"/>
</dbReference>
<reference evidence="3" key="1">
    <citation type="journal article" date="2017" name="bioRxiv">
        <title>Conservation of a gene cluster reveals novel cercosporin biosynthetic mechanisms and extends production to the genus Colletotrichum.</title>
        <authorList>
            <person name="de Jonge R."/>
            <person name="Ebert M.K."/>
            <person name="Huitt-Roehl C.R."/>
            <person name="Pal P."/>
            <person name="Suttle J.C."/>
            <person name="Spanner R.E."/>
            <person name="Neubauer J.D."/>
            <person name="Jurick W.M.II."/>
            <person name="Stott K.A."/>
            <person name="Secor G.A."/>
            <person name="Thomma B.P.H.J."/>
            <person name="Van de Peer Y."/>
            <person name="Townsend C.A."/>
            <person name="Bolton M.D."/>
        </authorList>
    </citation>
    <scope>NUCLEOTIDE SEQUENCE [LARGE SCALE GENOMIC DNA]</scope>
    <source>
        <strain evidence="3">CBS538.71</strain>
    </source>
</reference>
<name>A0A2S6C607_9PEZI</name>
<organism evidence="2 3">
    <name type="scientific">Cercospora berteroae</name>
    <dbReference type="NCBI Taxonomy" id="357750"/>
    <lineage>
        <taxon>Eukaryota</taxon>
        <taxon>Fungi</taxon>
        <taxon>Dikarya</taxon>
        <taxon>Ascomycota</taxon>
        <taxon>Pezizomycotina</taxon>
        <taxon>Dothideomycetes</taxon>
        <taxon>Dothideomycetidae</taxon>
        <taxon>Mycosphaerellales</taxon>
        <taxon>Mycosphaerellaceae</taxon>
        <taxon>Cercospora</taxon>
    </lineage>
</organism>
<keyword evidence="1" id="KW-0812">Transmembrane</keyword>
<dbReference type="OrthoDB" id="3650464at2759"/>
<evidence type="ECO:0000313" key="3">
    <source>
        <dbReference type="Proteomes" id="UP000237631"/>
    </source>
</evidence>